<dbReference type="GeneID" id="113421151"/>
<evidence type="ECO:0000256" key="5">
    <source>
        <dbReference type="SAM" id="SignalP"/>
    </source>
</evidence>
<dbReference type="InterPro" id="IPR013106">
    <property type="entry name" value="Ig_V-set"/>
</dbReference>
<dbReference type="SUPFAM" id="SSF48726">
    <property type="entry name" value="Immunoglobulin"/>
    <property type="match status" value="1"/>
</dbReference>
<feature type="domain" description="Immunoglobulin V-set" evidence="6">
    <location>
        <begin position="42"/>
        <end position="135"/>
    </location>
</feature>
<dbReference type="PANTHER" id="PTHR44427">
    <property type="entry name" value="CARCINOEMBRYONIC ANTIGEN-RELATED CELL ADHESION MOLECULE 19"/>
    <property type="match status" value="1"/>
</dbReference>
<evidence type="ECO:0000256" key="1">
    <source>
        <dbReference type="ARBA" id="ARBA00022729"/>
    </source>
</evidence>
<name>A0A6J1V1Q2_9SAUR</name>
<keyword evidence="7" id="KW-1185">Reference proteome</keyword>
<keyword evidence="2" id="KW-0325">Glycoprotein</keyword>
<feature type="transmembrane region" description="Helical" evidence="4">
    <location>
        <begin position="171"/>
        <end position="194"/>
    </location>
</feature>
<evidence type="ECO:0000313" key="8">
    <source>
        <dbReference type="RefSeq" id="XP_026537187.1"/>
    </source>
</evidence>
<reference evidence="8" key="1">
    <citation type="submission" date="2025-08" db="UniProtKB">
        <authorList>
            <consortium name="RefSeq"/>
        </authorList>
    </citation>
    <scope>IDENTIFICATION</scope>
</reference>
<dbReference type="InterPro" id="IPR036179">
    <property type="entry name" value="Ig-like_dom_sf"/>
</dbReference>
<evidence type="ECO:0000256" key="4">
    <source>
        <dbReference type="SAM" id="Phobius"/>
    </source>
</evidence>
<protein>
    <submittedName>
        <fullName evidence="8">Carcinoembryonic antigen-related cell adhesion molecule 19</fullName>
    </submittedName>
</protein>
<evidence type="ECO:0000256" key="2">
    <source>
        <dbReference type="ARBA" id="ARBA00023180"/>
    </source>
</evidence>
<keyword evidence="4" id="KW-0472">Membrane</keyword>
<keyword evidence="4" id="KW-1133">Transmembrane helix</keyword>
<comment type="similarity">
    <text evidence="3">Belongs to the immunoglobulin superfamily. CEA family.</text>
</comment>
<feature type="signal peptide" evidence="5">
    <location>
        <begin position="1"/>
        <end position="29"/>
    </location>
</feature>
<feature type="chain" id="PRO_5027112793" evidence="5">
    <location>
        <begin position="30"/>
        <end position="282"/>
    </location>
</feature>
<dbReference type="Proteomes" id="UP000504612">
    <property type="component" value="Unplaced"/>
</dbReference>
<dbReference type="InterPro" id="IPR050831">
    <property type="entry name" value="CEA_cell_adhesion"/>
</dbReference>
<dbReference type="Pfam" id="PF07686">
    <property type="entry name" value="V-set"/>
    <property type="match status" value="1"/>
</dbReference>
<keyword evidence="4" id="KW-0812">Transmembrane</keyword>
<evidence type="ECO:0000259" key="6">
    <source>
        <dbReference type="Pfam" id="PF07686"/>
    </source>
</evidence>
<proteinExistence type="inferred from homology"/>
<evidence type="ECO:0000313" key="7">
    <source>
        <dbReference type="Proteomes" id="UP000504612"/>
    </source>
</evidence>
<dbReference type="PANTHER" id="PTHR44427:SF21">
    <property type="entry name" value="CEA CELL ADHESION MOLECULE 19"/>
    <property type="match status" value="1"/>
</dbReference>
<dbReference type="CTD" id="56971"/>
<sequence length="282" mass="31055">MPMEKMQGFYKHLSLRAFFLALWIILVQASRINIVSIPENPAEGQNVTFSVERVQGDIREVSWFRGLASQGSSRIFSFFPGNYRPQRNGVQFTNREFGFHNGSIQITGLKHSDAGQYNVVILLRPKEILNGSIDLRLATPPLTTATTATTVTTTRKGTSPVKEVPKEPSKLGWIVAGVLVGVLLCGALIAVMVYRFVLRKSEPSTGVTGKLDLGLGVKKSPPSKHDDKEPIYEVVDSAVETPKDLLPISAPLPPLPGTCPKLDSNYTDLLYSEKSVYTEIKR</sequence>
<gene>
    <name evidence="8" type="primary">CEACAM19</name>
</gene>
<accession>A0A6J1V1Q2</accession>
<dbReference type="AlphaFoldDB" id="A0A6J1V1Q2"/>
<dbReference type="InterPro" id="IPR013783">
    <property type="entry name" value="Ig-like_fold"/>
</dbReference>
<dbReference type="RefSeq" id="XP_026537187.1">
    <property type="nucleotide sequence ID" value="XM_026681402.1"/>
</dbReference>
<organism evidence="7 8">
    <name type="scientific">Notechis scutatus</name>
    <name type="common">mainland tiger snake</name>
    <dbReference type="NCBI Taxonomy" id="8663"/>
    <lineage>
        <taxon>Eukaryota</taxon>
        <taxon>Metazoa</taxon>
        <taxon>Chordata</taxon>
        <taxon>Craniata</taxon>
        <taxon>Vertebrata</taxon>
        <taxon>Euteleostomi</taxon>
        <taxon>Lepidosauria</taxon>
        <taxon>Squamata</taxon>
        <taxon>Bifurcata</taxon>
        <taxon>Unidentata</taxon>
        <taxon>Episquamata</taxon>
        <taxon>Toxicofera</taxon>
        <taxon>Serpentes</taxon>
        <taxon>Colubroidea</taxon>
        <taxon>Elapidae</taxon>
        <taxon>Hydrophiinae</taxon>
        <taxon>Notechis</taxon>
    </lineage>
</organism>
<evidence type="ECO:0000256" key="3">
    <source>
        <dbReference type="ARBA" id="ARBA00038222"/>
    </source>
</evidence>
<dbReference type="KEGG" id="nss:113421151"/>
<keyword evidence="1 5" id="KW-0732">Signal</keyword>
<dbReference type="Gene3D" id="2.60.40.10">
    <property type="entry name" value="Immunoglobulins"/>
    <property type="match status" value="1"/>
</dbReference>